<accession>A0AAE0LVD7</accession>
<dbReference type="RefSeq" id="XP_062662244.1">
    <property type="nucleotide sequence ID" value="XM_062803115.1"/>
</dbReference>
<proteinExistence type="inferred from homology"/>
<comment type="cofactor">
    <cofactor evidence="1">
        <name>FAD</name>
        <dbReference type="ChEBI" id="CHEBI:57692"/>
    </cofactor>
</comment>
<dbReference type="PANTHER" id="PTHR47356:SF2">
    <property type="entry name" value="FAD-BINDING DOMAIN-CONTAINING PROTEIN-RELATED"/>
    <property type="match status" value="1"/>
</dbReference>
<dbReference type="SUPFAM" id="SSF51905">
    <property type="entry name" value="FAD/NAD(P)-binding domain"/>
    <property type="match status" value="1"/>
</dbReference>
<evidence type="ECO:0000256" key="3">
    <source>
        <dbReference type="ARBA" id="ARBA00022630"/>
    </source>
</evidence>
<dbReference type="InterPro" id="IPR036188">
    <property type="entry name" value="FAD/NAD-bd_sf"/>
</dbReference>
<dbReference type="Proteomes" id="UP001278766">
    <property type="component" value="Unassembled WGS sequence"/>
</dbReference>
<dbReference type="GeneID" id="87840063"/>
<name>A0AAE0LVD7_9PEZI</name>
<dbReference type="InterPro" id="IPR002938">
    <property type="entry name" value="FAD-bd"/>
</dbReference>
<reference evidence="7" key="2">
    <citation type="submission" date="2023-06" db="EMBL/GenBank/DDBJ databases">
        <authorList>
            <consortium name="Lawrence Berkeley National Laboratory"/>
            <person name="Haridas S."/>
            <person name="Hensen N."/>
            <person name="Bonometti L."/>
            <person name="Westerberg I."/>
            <person name="Brannstrom I.O."/>
            <person name="Guillou S."/>
            <person name="Cros-Aarteil S."/>
            <person name="Calhoun S."/>
            <person name="Kuo A."/>
            <person name="Mondo S."/>
            <person name="Pangilinan J."/>
            <person name="Riley R."/>
            <person name="Labutti K."/>
            <person name="Andreopoulos B."/>
            <person name="Lipzen A."/>
            <person name="Chen C."/>
            <person name="Yanf M."/>
            <person name="Daum C."/>
            <person name="Ng V."/>
            <person name="Clum A."/>
            <person name="Steindorff A."/>
            <person name="Ohm R."/>
            <person name="Martin F."/>
            <person name="Silar P."/>
            <person name="Natvig D."/>
            <person name="Lalanne C."/>
            <person name="Gautier V."/>
            <person name="Ament-Velasquez S.L."/>
            <person name="Kruys A."/>
            <person name="Hutchinson M.I."/>
            <person name="Powell A.J."/>
            <person name="Barry K."/>
            <person name="Miller A.N."/>
            <person name="Grigoriev I.V."/>
            <person name="Debuchy R."/>
            <person name="Gladieux P."/>
            <person name="Thoren M.H."/>
            <person name="Johannesson H."/>
        </authorList>
    </citation>
    <scope>NUCLEOTIDE SEQUENCE</scope>
    <source>
        <strain evidence="7">CBS 168.71</strain>
    </source>
</reference>
<evidence type="ECO:0000313" key="8">
    <source>
        <dbReference type="Proteomes" id="UP001278766"/>
    </source>
</evidence>
<dbReference type="Pfam" id="PF01494">
    <property type="entry name" value="FAD_binding_3"/>
    <property type="match status" value="1"/>
</dbReference>
<dbReference type="AlphaFoldDB" id="A0AAE0LVD7"/>
<evidence type="ECO:0000313" key="7">
    <source>
        <dbReference type="EMBL" id="KAK3298730.1"/>
    </source>
</evidence>
<dbReference type="EMBL" id="JAUEPN010000002">
    <property type="protein sequence ID" value="KAK3298730.1"/>
    <property type="molecule type" value="Genomic_DNA"/>
</dbReference>
<gene>
    <name evidence="7" type="ORF">B0H64DRAFT_386005</name>
</gene>
<sequence>MRVVIVGSGLSGLVMGHCLLKAGIDDFVILERRPDPMERSGSVIGFFPHTFRILDQLGLLKDFRQLSEPVHHWIHLDPRGRTISDGEFFDRIQANHGYFSMFFMRCEVMELLYSKLPNRERYVLPNKKVTAVKQDDSSVTVTCADGSVYEGDVLVGCDGVHSAVRRLAFPPSTEKPKAPPRSEYRGLFGSSPLPDGVPPCNLTETHDTNTAFTLLCTEKTAFWLVTDLKDKDAPAVGRYSEEDILALVDRCKDHSVAAGAAVTFGDLWRTRNLSPGPGMYDYNEGVAEKWHDGRAVIVGDAAHSMTPNIGQGGNNAIQSVASFVNHLRAVAQEKPNPEVADLEKAFAGFQKERKAPAEFITGITGKYTRWTSYRTWSGWFIQSWLWPLLGDRFVIDRLLSPVIKDSVKLDFVELKNPPAGRVPWTHA</sequence>
<reference evidence="7" key="1">
    <citation type="journal article" date="2023" name="Mol. Phylogenet. Evol.">
        <title>Genome-scale phylogeny and comparative genomics of the fungal order Sordariales.</title>
        <authorList>
            <person name="Hensen N."/>
            <person name="Bonometti L."/>
            <person name="Westerberg I."/>
            <person name="Brannstrom I.O."/>
            <person name="Guillou S."/>
            <person name="Cros-Aarteil S."/>
            <person name="Calhoun S."/>
            <person name="Haridas S."/>
            <person name="Kuo A."/>
            <person name="Mondo S."/>
            <person name="Pangilinan J."/>
            <person name="Riley R."/>
            <person name="LaButti K."/>
            <person name="Andreopoulos B."/>
            <person name="Lipzen A."/>
            <person name="Chen C."/>
            <person name="Yan M."/>
            <person name="Daum C."/>
            <person name="Ng V."/>
            <person name="Clum A."/>
            <person name="Steindorff A."/>
            <person name="Ohm R.A."/>
            <person name="Martin F."/>
            <person name="Silar P."/>
            <person name="Natvig D.O."/>
            <person name="Lalanne C."/>
            <person name="Gautier V."/>
            <person name="Ament-Velasquez S.L."/>
            <person name="Kruys A."/>
            <person name="Hutchinson M.I."/>
            <person name="Powell A.J."/>
            <person name="Barry K."/>
            <person name="Miller A.N."/>
            <person name="Grigoriev I.V."/>
            <person name="Debuchy R."/>
            <person name="Gladieux P."/>
            <person name="Hiltunen Thoren M."/>
            <person name="Johannesson H."/>
        </authorList>
    </citation>
    <scope>NUCLEOTIDE SEQUENCE</scope>
    <source>
        <strain evidence="7">CBS 168.71</strain>
    </source>
</reference>
<keyword evidence="8" id="KW-1185">Reference proteome</keyword>
<keyword evidence="4" id="KW-0274">FAD</keyword>
<feature type="domain" description="FAD-binding" evidence="6">
    <location>
        <begin position="2"/>
        <end position="337"/>
    </location>
</feature>
<comment type="caution">
    <text evidence="7">The sequence shown here is derived from an EMBL/GenBank/DDBJ whole genome shotgun (WGS) entry which is preliminary data.</text>
</comment>
<keyword evidence="3" id="KW-0285">Flavoprotein</keyword>
<dbReference type="GO" id="GO:0004497">
    <property type="term" value="F:monooxygenase activity"/>
    <property type="evidence" value="ECO:0007669"/>
    <property type="project" value="InterPro"/>
</dbReference>
<evidence type="ECO:0000256" key="4">
    <source>
        <dbReference type="ARBA" id="ARBA00022827"/>
    </source>
</evidence>
<dbReference type="Gene3D" id="3.50.50.60">
    <property type="entry name" value="FAD/NAD(P)-binding domain"/>
    <property type="match status" value="1"/>
</dbReference>
<dbReference type="PRINTS" id="PR00420">
    <property type="entry name" value="RNGMNOXGNASE"/>
</dbReference>
<dbReference type="InterPro" id="IPR050562">
    <property type="entry name" value="FAD_mOase_fung"/>
</dbReference>
<dbReference type="PANTHER" id="PTHR47356">
    <property type="entry name" value="FAD-DEPENDENT MONOOXYGENASE ASQG-RELATED"/>
    <property type="match status" value="1"/>
</dbReference>
<evidence type="ECO:0000256" key="5">
    <source>
        <dbReference type="ARBA" id="ARBA00023002"/>
    </source>
</evidence>
<evidence type="ECO:0000256" key="1">
    <source>
        <dbReference type="ARBA" id="ARBA00001974"/>
    </source>
</evidence>
<organism evidence="7 8">
    <name type="scientific">Chaetomium fimeti</name>
    <dbReference type="NCBI Taxonomy" id="1854472"/>
    <lineage>
        <taxon>Eukaryota</taxon>
        <taxon>Fungi</taxon>
        <taxon>Dikarya</taxon>
        <taxon>Ascomycota</taxon>
        <taxon>Pezizomycotina</taxon>
        <taxon>Sordariomycetes</taxon>
        <taxon>Sordariomycetidae</taxon>
        <taxon>Sordariales</taxon>
        <taxon>Chaetomiaceae</taxon>
        <taxon>Chaetomium</taxon>
    </lineage>
</organism>
<dbReference type="GO" id="GO:0071949">
    <property type="term" value="F:FAD binding"/>
    <property type="evidence" value="ECO:0007669"/>
    <property type="project" value="InterPro"/>
</dbReference>
<evidence type="ECO:0000259" key="6">
    <source>
        <dbReference type="Pfam" id="PF01494"/>
    </source>
</evidence>
<keyword evidence="5" id="KW-0560">Oxidoreductase</keyword>
<comment type="similarity">
    <text evidence="2">Belongs to the paxM FAD-dependent monooxygenase family.</text>
</comment>
<evidence type="ECO:0000256" key="2">
    <source>
        <dbReference type="ARBA" id="ARBA00007992"/>
    </source>
</evidence>
<protein>
    <recommendedName>
        <fullName evidence="6">FAD-binding domain-containing protein</fullName>
    </recommendedName>
</protein>